<gene>
    <name evidence="1" type="ORF">CTEN210_10478</name>
</gene>
<keyword evidence="2" id="KW-1185">Reference proteome</keyword>
<reference evidence="1 2" key="1">
    <citation type="journal article" date="2021" name="Sci. Rep.">
        <title>The genome of the diatom Chaetoceros tenuissimus carries an ancient integrated fragment of an extant virus.</title>
        <authorList>
            <person name="Hongo Y."/>
            <person name="Kimura K."/>
            <person name="Takaki Y."/>
            <person name="Yoshida Y."/>
            <person name="Baba S."/>
            <person name="Kobayashi G."/>
            <person name="Nagasaki K."/>
            <person name="Hano T."/>
            <person name="Tomaru Y."/>
        </authorList>
    </citation>
    <scope>NUCLEOTIDE SEQUENCE [LARGE SCALE GENOMIC DNA]</scope>
    <source>
        <strain evidence="1 2">NIES-3715</strain>
    </source>
</reference>
<sequence>MSNILGSQINHTTSNGVFMLEERTVSIEPRISGLSPEGGAIAAPDKHFQCNSSHKTVRFSSVKIISYNEKILDILQSENHEENMTIEEFEIQRRRNDIDKIYESSCMKSLILRARLKCGSIQSKTEEYEFDDDSDDDECYDSDDGYDMDEYSKELRKWVALSNAHVDQRLRRMNNLTNCN</sequence>
<protein>
    <submittedName>
        <fullName evidence="1">Uncharacterized protein</fullName>
    </submittedName>
</protein>
<accession>A0AAD3H800</accession>
<evidence type="ECO:0000313" key="1">
    <source>
        <dbReference type="EMBL" id="GFH54002.1"/>
    </source>
</evidence>
<organism evidence="1 2">
    <name type="scientific">Chaetoceros tenuissimus</name>
    <dbReference type="NCBI Taxonomy" id="426638"/>
    <lineage>
        <taxon>Eukaryota</taxon>
        <taxon>Sar</taxon>
        <taxon>Stramenopiles</taxon>
        <taxon>Ochrophyta</taxon>
        <taxon>Bacillariophyta</taxon>
        <taxon>Coscinodiscophyceae</taxon>
        <taxon>Chaetocerotophycidae</taxon>
        <taxon>Chaetocerotales</taxon>
        <taxon>Chaetocerotaceae</taxon>
        <taxon>Chaetoceros</taxon>
    </lineage>
</organism>
<name>A0AAD3H800_9STRA</name>
<comment type="caution">
    <text evidence="1">The sequence shown here is derived from an EMBL/GenBank/DDBJ whole genome shotgun (WGS) entry which is preliminary data.</text>
</comment>
<dbReference type="Proteomes" id="UP001054902">
    <property type="component" value="Unassembled WGS sequence"/>
</dbReference>
<evidence type="ECO:0000313" key="2">
    <source>
        <dbReference type="Proteomes" id="UP001054902"/>
    </source>
</evidence>
<dbReference type="AlphaFoldDB" id="A0AAD3H800"/>
<dbReference type="EMBL" id="BLLK01000047">
    <property type="protein sequence ID" value="GFH54002.1"/>
    <property type="molecule type" value="Genomic_DNA"/>
</dbReference>
<proteinExistence type="predicted"/>